<sequence>MTIHRIPKYPSKMPTAIFLDSGGVINDNAQRAPQWLRYLGEFLPTTALGGTAQAWSMANAQIVRPFFSRWYEFMTQATELAAQAQAANSNNKNGIETNVYRIFERLHLLIWIKEMCRAAFSQVPELETKVLPTLTDEDLLEIAQSAQKYAIERVKAAYPGAVETIHLLGESKEYKLFTSSGDCFEDLEIILKGLGVFECFDAIYGSDKVNCLKMSALYYEKVFEQLGINVVKRDDAGEVVSSTDGEEEVVVLDDSDKVLRWARAHGARTVLITETELNLSLEVNRHIDYQLRSLSELPALLDSWREHLEN</sequence>
<organism evidence="2 3">
    <name type="scientific">Mortierella polycephala</name>
    <dbReference type="NCBI Taxonomy" id="41804"/>
    <lineage>
        <taxon>Eukaryota</taxon>
        <taxon>Fungi</taxon>
        <taxon>Fungi incertae sedis</taxon>
        <taxon>Mucoromycota</taxon>
        <taxon>Mortierellomycotina</taxon>
        <taxon>Mortierellomycetes</taxon>
        <taxon>Mortierellales</taxon>
        <taxon>Mortierellaceae</taxon>
        <taxon>Mortierella</taxon>
    </lineage>
</organism>
<dbReference type="AlphaFoldDB" id="A0A9P6PPL0"/>
<dbReference type="PANTHER" id="PTHR43316">
    <property type="entry name" value="HYDROLASE, HALOACID DELAHOGENASE-RELATED"/>
    <property type="match status" value="1"/>
</dbReference>
<dbReference type="InterPro" id="IPR036412">
    <property type="entry name" value="HAD-like_sf"/>
</dbReference>
<dbReference type="SFLD" id="SFLDS00003">
    <property type="entry name" value="Haloacid_Dehalogenase"/>
    <property type="match status" value="1"/>
</dbReference>
<protein>
    <recommendedName>
        <fullName evidence="4">HAD-like protein</fullName>
    </recommendedName>
</protein>
<reference evidence="2" key="1">
    <citation type="journal article" date="2020" name="Fungal Divers.">
        <title>Resolving the Mortierellaceae phylogeny through synthesis of multi-gene phylogenetics and phylogenomics.</title>
        <authorList>
            <person name="Vandepol N."/>
            <person name="Liber J."/>
            <person name="Desiro A."/>
            <person name="Na H."/>
            <person name="Kennedy M."/>
            <person name="Barry K."/>
            <person name="Grigoriev I.V."/>
            <person name="Miller A.N."/>
            <person name="O'Donnell K."/>
            <person name="Stajich J.E."/>
            <person name="Bonito G."/>
        </authorList>
    </citation>
    <scope>NUCLEOTIDE SEQUENCE</scope>
    <source>
        <strain evidence="2">KOD948</strain>
    </source>
</reference>
<dbReference type="PANTHER" id="PTHR43316:SF8">
    <property type="entry name" value="HAD FAMILY HYDROLASE"/>
    <property type="match status" value="1"/>
</dbReference>
<proteinExistence type="predicted"/>
<evidence type="ECO:0008006" key="4">
    <source>
        <dbReference type="Google" id="ProtNLM"/>
    </source>
</evidence>
<keyword evidence="1" id="KW-0378">Hydrolase</keyword>
<name>A0A9P6PPL0_9FUNG</name>
<dbReference type="SFLD" id="SFLDG01129">
    <property type="entry name" value="C1.5:_HAD__Beta-PGM__Phosphata"/>
    <property type="match status" value="1"/>
</dbReference>
<dbReference type="GO" id="GO:0016787">
    <property type="term" value="F:hydrolase activity"/>
    <property type="evidence" value="ECO:0007669"/>
    <property type="project" value="UniProtKB-KW"/>
</dbReference>
<dbReference type="SUPFAM" id="SSF56784">
    <property type="entry name" value="HAD-like"/>
    <property type="match status" value="1"/>
</dbReference>
<keyword evidence="3" id="KW-1185">Reference proteome</keyword>
<accession>A0A9P6PPL0</accession>
<dbReference type="OrthoDB" id="432299at2759"/>
<dbReference type="Proteomes" id="UP000726737">
    <property type="component" value="Unassembled WGS sequence"/>
</dbReference>
<dbReference type="EMBL" id="JAAAJA010000651">
    <property type="protein sequence ID" value="KAG0250775.1"/>
    <property type="molecule type" value="Genomic_DNA"/>
</dbReference>
<dbReference type="Pfam" id="PF00702">
    <property type="entry name" value="Hydrolase"/>
    <property type="match status" value="1"/>
</dbReference>
<dbReference type="CDD" id="cd01427">
    <property type="entry name" value="HAD_like"/>
    <property type="match status" value="1"/>
</dbReference>
<gene>
    <name evidence="2" type="ORF">BG011_008110</name>
</gene>
<comment type="caution">
    <text evidence="2">The sequence shown here is derived from an EMBL/GenBank/DDBJ whole genome shotgun (WGS) entry which is preliminary data.</text>
</comment>
<dbReference type="InterPro" id="IPR051540">
    <property type="entry name" value="S-2-haloacid_dehalogenase"/>
</dbReference>
<dbReference type="Gene3D" id="3.40.50.1000">
    <property type="entry name" value="HAD superfamily/HAD-like"/>
    <property type="match status" value="1"/>
</dbReference>
<evidence type="ECO:0000313" key="2">
    <source>
        <dbReference type="EMBL" id="KAG0250775.1"/>
    </source>
</evidence>
<dbReference type="InterPro" id="IPR023214">
    <property type="entry name" value="HAD_sf"/>
</dbReference>
<evidence type="ECO:0000313" key="3">
    <source>
        <dbReference type="Proteomes" id="UP000726737"/>
    </source>
</evidence>
<evidence type="ECO:0000256" key="1">
    <source>
        <dbReference type="ARBA" id="ARBA00022801"/>
    </source>
</evidence>